<name>A0A5C8GPK6_9BACT</name>
<dbReference type="AlphaFoldDB" id="A0A5C8GPK6"/>
<dbReference type="OrthoDB" id="2235251at2"/>
<dbReference type="InterPro" id="IPR000200">
    <property type="entry name" value="Peptidase_C10"/>
</dbReference>
<protein>
    <submittedName>
        <fullName evidence="9">Peptidase C10 family protein</fullName>
    </submittedName>
</protein>
<dbReference type="EMBL" id="SDIK01000013">
    <property type="protein sequence ID" value="TXJ63038.1"/>
    <property type="molecule type" value="Genomic_DNA"/>
</dbReference>
<evidence type="ECO:0000313" key="10">
    <source>
        <dbReference type="Proteomes" id="UP000321612"/>
    </source>
</evidence>
<dbReference type="RefSeq" id="WP_130830410.1">
    <property type="nucleotide sequence ID" value="NZ_SDIK01000013.1"/>
</dbReference>
<dbReference type="InterPro" id="IPR044934">
    <property type="entry name" value="Streptopain_sf"/>
</dbReference>
<keyword evidence="3 7" id="KW-0732">Signal</keyword>
<dbReference type="InterPro" id="IPR025896">
    <property type="entry name" value="Spi_Prtas-inh"/>
</dbReference>
<dbReference type="InterPro" id="IPR026906">
    <property type="entry name" value="LRR_5"/>
</dbReference>
<dbReference type="Proteomes" id="UP000321612">
    <property type="component" value="Unassembled WGS sequence"/>
</dbReference>
<dbReference type="PANTHER" id="PTHR45661:SF3">
    <property type="entry name" value="IG-LIKE DOMAIN-CONTAINING PROTEIN"/>
    <property type="match status" value="1"/>
</dbReference>
<dbReference type="PANTHER" id="PTHR45661">
    <property type="entry name" value="SURFACE ANTIGEN"/>
    <property type="match status" value="1"/>
</dbReference>
<keyword evidence="2" id="KW-0645">Protease</keyword>
<evidence type="ECO:0000256" key="7">
    <source>
        <dbReference type="SAM" id="SignalP"/>
    </source>
</evidence>
<dbReference type="Gene3D" id="3.80.10.10">
    <property type="entry name" value="Ribonuclease Inhibitor"/>
    <property type="match status" value="1"/>
</dbReference>
<evidence type="ECO:0000256" key="5">
    <source>
        <dbReference type="ARBA" id="ARBA00022807"/>
    </source>
</evidence>
<keyword evidence="4" id="KW-0378">Hydrolase</keyword>
<dbReference type="Pfam" id="PF13306">
    <property type="entry name" value="LRR_5"/>
    <property type="match status" value="2"/>
</dbReference>
<dbReference type="Pfam" id="PF01640">
    <property type="entry name" value="Peptidase_C10"/>
    <property type="match status" value="1"/>
</dbReference>
<proteinExistence type="inferred from homology"/>
<evidence type="ECO:0000313" key="9">
    <source>
        <dbReference type="EMBL" id="TXJ63038.1"/>
    </source>
</evidence>
<organism evidence="9 10">
    <name type="scientific">Prevotella brunnea</name>
    <dbReference type="NCBI Taxonomy" id="2508867"/>
    <lineage>
        <taxon>Bacteria</taxon>
        <taxon>Pseudomonadati</taxon>
        <taxon>Bacteroidota</taxon>
        <taxon>Bacteroidia</taxon>
        <taxon>Bacteroidales</taxon>
        <taxon>Prevotellaceae</taxon>
        <taxon>Prevotella</taxon>
    </lineage>
</organism>
<gene>
    <name evidence="9" type="ORF">ETF27_01995</name>
</gene>
<evidence type="ECO:0000256" key="3">
    <source>
        <dbReference type="ARBA" id="ARBA00022729"/>
    </source>
</evidence>
<accession>A0A5C8GPK6</accession>
<evidence type="ECO:0000256" key="4">
    <source>
        <dbReference type="ARBA" id="ARBA00022801"/>
    </source>
</evidence>
<dbReference type="Gene3D" id="3.40.50.12480">
    <property type="match status" value="1"/>
</dbReference>
<feature type="domain" description="Spi protease inhibitor" evidence="8">
    <location>
        <begin position="34"/>
        <end position="114"/>
    </location>
</feature>
<feature type="chain" id="PRO_5022813432" evidence="7">
    <location>
        <begin position="24"/>
        <end position="856"/>
    </location>
</feature>
<dbReference type="GO" id="GO:0006508">
    <property type="term" value="P:proteolysis"/>
    <property type="evidence" value="ECO:0007669"/>
    <property type="project" value="UniProtKB-KW"/>
</dbReference>
<evidence type="ECO:0000256" key="2">
    <source>
        <dbReference type="ARBA" id="ARBA00022670"/>
    </source>
</evidence>
<evidence type="ECO:0000259" key="8">
    <source>
        <dbReference type="Pfam" id="PF13734"/>
    </source>
</evidence>
<reference evidence="10" key="1">
    <citation type="submission" date="2019-05" db="EMBL/GenBank/DDBJ databases">
        <title>Prevotella brunnea sp. nov., isolated from a wound of a patient.</title>
        <authorList>
            <person name="Buhl M."/>
        </authorList>
    </citation>
    <scope>NUCLEOTIDE SEQUENCE [LARGE SCALE GENOMIC DNA]</scope>
    <source>
        <strain evidence="10">A2672</strain>
    </source>
</reference>
<evidence type="ECO:0000256" key="1">
    <source>
        <dbReference type="ARBA" id="ARBA00009693"/>
    </source>
</evidence>
<sequence>MYNKIRNIACIALFATFALTTYAAPRDKAAIIKAAQRALTAGSAKHKARVKAGAKLQILSENEAFTVVGIPEGGFAIISNDDLAPEVLGYSETKFSTNAQNENFRWYLQAAEKAVKNIVAKGQSLKSIKPNPSKYPQKVESFVNVEWGQQEPYNLLCPPAGKKGNIPGQNYQGGERAVTGCVATAMAQILHYNKYPDSGIGTKTLNVVQADKSKKEFTVDFSKSQYKWNDMLDVYKKGAYSETEANAVALLMRDCGFASEMDYGSDVSGTPISKAFTGLKTYFKYPETLQLLYRIDYIGKDVEWMDLIFKEISEHRAIFYGASDKNPSNGGHAFVLCGYNEEGKIYVNWGWNGEDKGYYDINLLNPSNYQFSEAQSMIIGIAPNRPARDKELTVTLATPGTLKGNITTSDRDILQSLIVKGSINSTDLKFLRSLTGRDENGNTTNGAVETIDLKDANIIAGGEPYLVEGNLTTANNEIPERAFFGCQSLKKLILPTSIKKIGNGAFGKLGGIREIVIPQGADKDYTLRDNVLYSKDGTELIEVLPLVAKKFTVDSKVKTIRPYAFSGCQRITDVMIPETVQKIESRAFEGSYAFNSIRVFAKTPCQLGEGVFTDINKAITKLYVPLHSEDAYKTADQWKDFFVDYDNIVPFGTDIYVRTATRTYGEENPEFGYRFEGDDFVGEPAITCAAKPTDEVGEYEIKIAKGTIESDMLQLVPGTLVVTKANATLTVDSKSINLGDAYTPTYTLSNLKNGETTCTLTQEPTFIIKDKDGNVVTAMDKTGLYTIYAENAEAKNYNFNCVAGNVMVHKNATGIDEVNTEATIDNEPYYTLSGVKITNPVKGGVYIHKGKKIIIK</sequence>
<keyword evidence="10" id="KW-1185">Reference proteome</keyword>
<dbReference type="InterPro" id="IPR038765">
    <property type="entry name" value="Papain-like_cys_pep_sf"/>
</dbReference>
<dbReference type="InterPro" id="IPR053139">
    <property type="entry name" value="Surface_bspA-like"/>
</dbReference>
<comment type="similarity">
    <text evidence="1">Belongs to the peptidase C10 family.</text>
</comment>
<dbReference type="InterPro" id="IPR032675">
    <property type="entry name" value="LRR_dom_sf"/>
</dbReference>
<evidence type="ECO:0000256" key="6">
    <source>
        <dbReference type="PIRSR" id="PIRSR600200-1"/>
    </source>
</evidence>
<feature type="signal peptide" evidence="7">
    <location>
        <begin position="1"/>
        <end position="23"/>
    </location>
</feature>
<dbReference type="GO" id="GO:0008234">
    <property type="term" value="F:cysteine-type peptidase activity"/>
    <property type="evidence" value="ECO:0007669"/>
    <property type="project" value="UniProtKB-KW"/>
</dbReference>
<dbReference type="PRINTS" id="PR00797">
    <property type="entry name" value="STREPTOPAIN"/>
</dbReference>
<dbReference type="SUPFAM" id="SSF54001">
    <property type="entry name" value="Cysteine proteinases"/>
    <property type="match status" value="1"/>
</dbReference>
<comment type="caution">
    <text evidence="9">The sequence shown here is derived from an EMBL/GenBank/DDBJ whole genome shotgun (WGS) entry which is preliminary data.</text>
</comment>
<dbReference type="Gene3D" id="3.90.70.50">
    <property type="entry name" value="Peptidase C10, streptopain"/>
    <property type="match status" value="1"/>
</dbReference>
<feature type="active site" description="Proton acceptor" evidence="6">
    <location>
        <position position="332"/>
    </location>
</feature>
<dbReference type="Pfam" id="PF13734">
    <property type="entry name" value="Inhibitor_I69"/>
    <property type="match status" value="1"/>
</dbReference>
<feature type="active site" description="Nucleophile" evidence="6">
    <location>
        <position position="181"/>
    </location>
</feature>
<keyword evidence="5" id="KW-0788">Thiol protease</keyword>